<name>Q2NA22_ERYLH</name>
<evidence type="ECO:0000313" key="2">
    <source>
        <dbReference type="Proteomes" id="UP000008808"/>
    </source>
</evidence>
<protein>
    <submittedName>
        <fullName evidence="1">Uncharacterized protein</fullName>
    </submittedName>
</protein>
<dbReference type="RefSeq" id="WP_011414305.1">
    <property type="nucleotide sequence ID" value="NC_007722.1"/>
</dbReference>
<dbReference type="KEGG" id="eli:ELI_06885"/>
<dbReference type="AlphaFoldDB" id="Q2NA22"/>
<dbReference type="STRING" id="314225.ELI_06885"/>
<dbReference type="SUPFAM" id="SSF53474">
    <property type="entry name" value="alpha/beta-Hydrolases"/>
    <property type="match status" value="1"/>
</dbReference>
<dbReference type="InterPro" id="IPR029058">
    <property type="entry name" value="AB_hydrolase_fold"/>
</dbReference>
<accession>Q2NA22</accession>
<dbReference type="Gene3D" id="3.40.50.1820">
    <property type="entry name" value="alpha/beta hydrolase"/>
    <property type="match status" value="1"/>
</dbReference>
<keyword evidence="2" id="KW-1185">Reference proteome</keyword>
<organism evidence="1 2">
    <name type="scientific">Erythrobacter litoralis (strain HTCC2594)</name>
    <dbReference type="NCBI Taxonomy" id="314225"/>
    <lineage>
        <taxon>Bacteria</taxon>
        <taxon>Pseudomonadati</taxon>
        <taxon>Pseudomonadota</taxon>
        <taxon>Alphaproteobacteria</taxon>
        <taxon>Sphingomonadales</taxon>
        <taxon>Erythrobacteraceae</taxon>
        <taxon>Erythrobacter/Porphyrobacter group</taxon>
        <taxon>Erythrobacter</taxon>
    </lineage>
</organism>
<dbReference type="HOGENOM" id="CLU_1203334_0_0_5"/>
<dbReference type="OrthoDB" id="7390151at2"/>
<dbReference type="EMBL" id="CP000157">
    <property type="protein sequence ID" value="ABC63469.1"/>
    <property type="molecule type" value="Genomic_DNA"/>
</dbReference>
<proteinExistence type="predicted"/>
<dbReference type="Proteomes" id="UP000008808">
    <property type="component" value="Chromosome"/>
</dbReference>
<dbReference type="eggNOG" id="COG2267">
    <property type="taxonomic scope" value="Bacteria"/>
</dbReference>
<sequence length="230" mass="24958">MFAEWPCPLPGGTTGTENARIFEKGRDHRLLVIPPLFDEHNKMRHQLVEVMRRLDLTGIDSVMPDQPGWNESKASLADQSLDGWREAMKAAVQHFKPTRYFAVRAGALLVPVGLPGWDYAPTGGKQVLRGMVRARIIAAKEAGREETTDALMRLGRSEGVELAGWKLGASMVSQLEAAEVAESPLRRKIDQATVGGKPLWLRAEPDDDPEQADALAAIIAVSLDSAGGAG</sequence>
<reference evidence="2" key="1">
    <citation type="journal article" date="2009" name="J. Bacteriol.">
        <title>Complete genome sequence of Erythrobacter litoralis HTCC2594.</title>
        <authorList>
            <person name="Oh H.M."/>
            <person name="Giovannoni S.J."/>
            <person name="Ferriera S."/>
            <person name="Johnson J."/>
            <person name="Cho J.C."/>
        </authorList>
    </citation>
    <scope>NUCLEOTIDE SEQUENCE [LARGE SCALE GENOMIC DNA]</scope>
    <source>
        <strain evidence="2">HTCC2594</strain>
    </source>
</reference>
<evidence type="ECO:0000313" key="1">
    <source>
        <dbReference type="EMBL" id="ABC63469.1"/>
    </source>
</evidence>
<gene>
    <name evidence="1" type="ordered locus">ELI_06885</name>
</gene>